<name>A0A0R3M8F5_9BRAD</name>
<dbReference type="EMBL" id="LLYB01000127">
    <property type="protein sequence ID" value="KRR16423.1"/>
    <property type="molecule type" value="Genomic_DNA"/>
</dbReference>
<organism evidence="1 2">
    <name type="scientific">Bradyrhizobium lablabi</name>
    <dbReference type="NCBI Taxonomy" id="722472"/>
    <lineage>
        <taxon>Bacteria</taxon>
        <taxon>Pseudomonadati</taxon>
        <taxon>Pseudomonadota</taxon>
        <taxon>Alphaproteobacteria</taxon>
        <taxon>Hyphomicrobiales</taxon>
        <taxon>Nitrobacteraceae</taxon>
        <taxon>Bradyrhizobium</taxon>
    </lineage>
</organism>
<comment type="caution">
    <text evidence="1">The sequence shown here is derived from an EMBL/GenBank/DDBJ whole genome shotgun (WGS) entry which is preliminary data.</text>
</comment>
<proteinExistence type="predicted"/>
<evidence type="ECO:0000313" key="1">
    <source>
        <dbReference type="EMBL" id="KRR16423.1"/>
    </source>
</evidence>
<reference evidence="1 2" key="1">
    <citation type="submission" date="2014-03" db="EMBL/GenBank/DDBJ databases">
        <title>Bradyrhizobium valentinum sp. nov., isolated from effective nodules of Lupinus mariae-josephae, a lupine endemic of basic-lime soils in Eastern Spain.</title>
        <authorList>
            <person name="Duran D."/>
            <person name="Rey L."/>
            <person name="Navarro A."/>
            <person name="Busquets A."/>
            <person name="Imperial J."/>
            <person name="Ruiz-Argueso T."/>
        </authorList>
    </citation>
    <scope>NUCLEOTIDE SEQUENCE [LARGE SCALE GENOMIC DNA]</scope>
    <source>
        <strain evidence="1 2">CCBAU 23086</strain>
    </source>
</reference>
<gene>
    <name evidence="1" type="ORF">CQ14_16245</name>
</gene>
<sequence length="125" mass="13488">MGERAKMIAAVAAAIGPHALAGRPGKRLESLRCDRRFGAINRFLGPLRVKAGLVARSLQFTDAVFQHGVREIGDTVLDRIVQPLEFGVCLGRPLAQFGNVQLSSFGAFGAAIEYVRQELLKTLGL</sequence>
<evidence type="ECO:0000313" key="2">
    <source>
        <dbReference type="Proteomes" id="UP000051660"/>
    </source>
</evidence>
<dbReference type="Proteomes" id="UP000051660">
    <property type="component" value="Unassembled WGS sequence"/>
</dbReference>
<accession>A0A0R3M8F5</accession>
<protein>
    <submittedName>
        <fullName evidence="1">Uncharacterized protein</fullName>
    </submittedName>
</protein>
<dbReference type="AlphaFoldDB" id="A0A0R3M8F5"/>